<comment type="cofactor">
    <cofactor evidence="12">
        <name>[4Fe-4S] cluster</name>
        <dbReference type="ChEBI" id="CHEBI:49883"/>
    </cofactor>
    <text evidence="12">Binds 2 [4Fe-4S] clusters per subunit.</text>
</comment>
<sequence>MRNIIDTLFFTEILQGLGITLKHMFKKPVTLKYPFEKPIIFDRFRGIHYIKTDEKGNPKCVGCYLCQKVCPSECIHIETDAGPNGERLIRKFEIELDRCIYCGFCEEACPKDAIHMGRRYDTVAPTRDKYLVNMGYLVKNYNKGE</sequence>
<evidence type="ECO:0000256" key="12">
    <source>
        <dbReference type="HAMAP-Rule" id="MF_01351"/>
    </source>
</evidence>
<dbReference type="GO" id="GO:0005506">
    <property type="term" value="F:iron ion binding"/>
    <property type="evidence" value="ECO:0007669"/>
    <property type="project" value="UniProtKB-UniRule"/>
</dbReference>
<reference key="1">
    <citation type="submission" date="2010-11" db="EMBL/GenBank/DDBJ databases">
        <title>The complete genome of chromosome of Calditerrivibrio nitroreducens DSM 19672.</title>
        <authorList>
            <consortium name="US DOE Joint Genome Institute (JGI-PGF)"/>
            <person name="Lucas S."/>
            <person name="Copeland A."/>
            <person name="Lapidus A."/>
            <person name="Bruce D."/>
            <person name="Goodwin L."/>
            <person name="Pitluck S."/>
            <person name="Kyrpides N."/>
            <person name="Mavromatis K."/>
            <person name="Ivanova N."/>
            <person name="Mikhailova N."/>
            <person name="Zeytun A."/>
            <person name="Brettin T."/>
            <person name="Detter J.C."/>
            <person name="Tapia R."/>
            <person name="Han C."/>
            <person name="Land M."/>
            <person name="Hauser L."/>
            <person name="Markowitz V."/>
            <person name="Cheng J.-F."/>
            <person name="Hugenholtz P."/>
            <person name="Woyke T."/>
            <person name="Wu D."/>
            <person name="Spring S."/>
            <person name="Schroeder M."/>
            <person name="Brambilla E."/>
            <person name="Klenk H.-P."/>
            <person name="Eisen J.A."/>
        </authorList>
    </citation>
    <scope>NUCLEOTIDE SEQUENCE [LARGE SCALE GENOMIC DNA]</scope>
    <source>
        <strain>DSM 19672</strain>
    </source>
</reference>
<reference evidence="14 15" key="2">
    <citation type="journal article" date="2011" name="Stand. Genomic Sci.">
        <title>Complete genome sequence of Calditerrivibrio nitroreducens type strain (Yu37-1).</title>
        <authorList>
            <person name="Pitluck S."/>
            <person name="Sikorski J."/>
            <person name="Zeytun A."/>
            <person name="Lapidus A."/>
            <person name="Nolan M."/>
            <person name="Lucas S."/>
            <person name="Hammon N."/>
            <person name="Deshpande S."/>
            <person name="Cheng J.F."/>
            <person name="Tapia R."/>
            <person name="Han C."/>
            <person name="Goodwin L."/>
            <person name="Liolios K."/>
            <person name="Pagani I."/>
            <person name="Ivanova N."/>
            <person name="Mavromatis K."/>
            <person name="Pati A."/>
            <person name="Chen A."/>
            <person name="Palaniappan K."/>
            <person name="Hauser L."/>
            <person name="Chang Y.J."/>
            <person name="Jeffries C.D."/>
            <person name="Detter J.C."/>
            <person name="Brambilla E."/>
            <person name="Djao O.D."/>
            <person name="Rohde M."/>
            <person name="Spring S."/>
            <person name="Goker M."/>
            <person name="Woyke T."/>
            <person name="Bristow J."/>
            <person name="Eisen J.A."/>
            <person name="Markowitz V."/>
            <person name="Hugenholtz P."/>
            <person name="Kyrpides N.C."/>
            <person name="Klenk H.P."/>
            <person name="Land M."/>
        </authorList>
    </citation>
    <scope>NUCLEOTIDE SEQUENCE [LARGE SCALE GENOMIC DNA]</scope>
    <source>
        <strain evidence="15">DSM 19672 / NBRC 101217 / Yu37-1</strain>
    </source>
</reference>
<evidence type="ECO:0000256" key="3">
    <source>
        <dbReference type="ARBA" id="ARBA00022719"/>
    </source>
</evidence>
<keyword evidence="15" id="KW-1185">Reference proteome</keyword>
<name>E4TJY3_CALNY</name>
<dbReference type="PROSITE" id="PS00198">
    <property type="entry name" value="4FE4S_FER_1"/>
    <property type="match status" value="1"/>
</dbReference>
<keyword evidence="5" id="KW-0677">Repeat</keyword>
<feature type="binding site" evidence="12">
    <location>
        <position position="70"/>
    </location>
    <ligand>
        <name>[4Fe-4S] cluster</name>
        <dbReference type="ChEBI" id="CHEBI:49883"/>
        <label>2</label>
    </ligand>
</feature>
<organism evidence="14 15">
    <name type="scientific">Calditerrivibrio nitroreducens (strain DSM 19672 / NBRC 101217 / Yu37-1)</name>
    <dbReference type="NCBI Taxonomy" id="768670"/>
    <lineage>
        <taxon>Bacteria</taxon>
        <taxon>Pseudomonadati</taxon>
        <taxon>Deferribacterota</taxon>
        <taxon>Deferribacteres</taxon>
        <taxon>Deferribacterales</taxon>
        <taxon>Calditerrivibrionaceae</taxon>
    </lineage>
</organism>
<dbReference type="EMBL" id="CP002347">
    <property type="protein sequence ID" value="ADR18234.1"/>
    <property type="molecule type" value="Genomic_DNA"/>
</dbReference>
<keyword evidence="12" id="KW-0997">Cell inner membrane</keyword>
<feature type="binding site" evidence="12">
    <location>
        <position position="102"/>
    </location>
    <ligand>
        <name>[4Fe-4S] cluster</name>
        <dbReference type="ChEBI" id="CHEBI:49883"/>
        <label>2</label>
    </ligand>
</feature>
<comment type="function">
    <text evidence="12">NDH-1 shuttles electrons from NADH, via FMN and iron-sulfur (Fe-S) centers, to quinones in the respiratory chain. The immediate electron acceptor for the enzyme in this species is believed to be ubiquinone. Couples the redox reaction to proton translocation (for every two electrons transferred, four hydrogen ions are translocated across the cytoplasmic membrane), and thus conserves the redox energy in a proton gradient.</text>
</comment>
<keyword evidence="7 12" id="KW-0408">Iron</keyword>
<feature type="domain" description="4Fe-4S ferredoxin-type" evidence="13">
    <location>
        <begin position="48"/>
        <end position="80"/>
    </location>
</feature>
<evidence type="ECO:0000256" key="1">
    <source>
        <dbReference type="ARBA" id="ARBA00022475"/>
    </source>
</evidence>
<comment type="subcellular location">
    <subcellularLocation>
        <location evidence="12">Cell inner membrane</location>
        <topology evidence="12">Peripheral membrane protein</topology>
    </subcellularLocation>
</comment>
<keyword evidence="11 12" id="KW-0472">Membrane</keyword>
<dbReference type="PANTHER" id="PTHR10849">
    <property type="entry name" value="NADH DEHYDROGENASE UBIQUINONE IRON-SULFUR PROTEIN 8, MITOCHONDRIAL"/>
    <property type="match status" value="1"/>
</dbReference>
<evidence type="ECO:0000256" key="9">
    <source>
        <dbReference type="ARBA" id="ARBA00023027"/>
    </source>
</evidence>
<accession>E4TJY3</accession>
<evidence type="ECO:0000259" key="13">
    <source>
        <dbReference type="PROSITE" id="PS51379"/>
    </source>
</evidence>
<proteinExistence type="inferred from homology"/>
<feature type="binding site" evidence="12">
    <location>
        <position position="99"/>
    </location>
    <ligand>
        <name>[4Fe-4S] cluster</name>
        <dbReference type="ChEBI" id="CHEBI:49883"/>
        <label>2</label>
    </ligand>
</feature>
<feature type="domain" description="4Fe-4S ferredoxin-type" evidence="13">
    <location>
        <begin position="90"/>
        <end position="119"/>
    </location>
</feature>
<evidence type="ECO:0000256" key="6">
    <source>
        <dbReference type="ARBA" id="ARBA00022967"/>
    </source>
</evidence>
<keyword evidence="2 12" id="KW-0004">4Fe-4S</keyword>
<dbReference type="NCBIfam" id="TIGR01971">
    <property type="entry name" value="NuoI"/>
    <property type="match status" value="1"/>
</dbReference>
<comment type="similarity">
    <text evidence="12">Belongs to the complex I 23 kDa subunit family.</text>
</comment>
<dbReference type="AlphaFoldDB" id="E4TJY3"/>
<keyword evidence="8 12" id="KW-0411">Iron-sulfur</keyword>
<dbReference type="Proteomes" id="UP000007039">
    <property type="component" value="Chromosome"/>
</dbReference>
<gene>
    <name evidence="12" type="primary">nuoI</name>
    <name evidence="14" type="ordered locus">Calni_0321</name>
</gene>
<dbReference type="InterPro" id="IPR017900">
    <property type="entry name" value="4Fe4S_Fe_S_CS"/>
</dbReference>
<dbReference type="HOGENOM" id="CLU_067218_4_3_0"/>
<evidence type="ECO:0000256" key="11">
    <source>
        <dbReference type="ARBA" id="ARBA00023136"/>
    </source>
</evidence>
<keyword evidence="4 12" id="KW-0479">Metal-binding</keyword>
<dbReference type="eggNOG" id="COG1143">
    <property type="taxonomic scope" value="Bacteria"/>
</dbReference>
<dbReference type="GO" id="GO:0005886">
    <property type="term" value="C:plasma membrane"/>
    <property type="evidence" value="ECO:0007669"/>
    <property type="project" value="UniProtKB-SubCell"/>
</dbReference>
<dbReference type="GO" id="GO:0048038">
    <property type="term" value="F:quinone binding"/>
    <property type="evidence" value="ECO:0007669"/>
    <property type="project" value="UniProtKB-KW"/>
</dbReference>
<evidence type="ECO:0000313" key="15">
    <source>
        <dbReference type="Proteomes" id="UP000007039"/>
    </source>
</evidence>
<dbReference type="KEGG" id="cni:Calni_0321"/>
<feature type="binding site" evidence="12">
    <location>
        <position position="66"/>
    </location>
    <ligand>
        <name>[4Fe-4S] cluster</name>
        <dbReference type="ChEBI" id="CHEBI:49883"/>
        <label>1</label>
    </ligand>
</feature>
<dbReference type="Gene3D" id="3.30.70.3270">
    <property type="match status" value="1"/>
</dbReference>
<evidence type="ECO:0000256" key="5">
    <source>
        <dbReference type="ARBA" id="ARBA00022737"/>
    </source>
</evidence>
<dbReference type="GO" id="GO:0051539">
    <property type="term" value="F:4 iron, 4 sulfur cluster binding"/>
    <property type="evidence" value="ECO:0007669"/>
    <property type="project" value="UniProtKB-KW"/>
</dbReference>
<evidence type="ECO:0000313" key="14">
    <source>
        <dbReference type="EMBL" id="ADR18234.1"/>
    </source>
</evidence>
<keyword evidence="10 12" id="KW-0830">Ubiquinone</keyword>
<dbReference type="PANTHER" id="PTHR10849:SF24">
    <property type="entry name" value="NADH-QUINONE OXIDOREDUCTASE SUBUNIT I 2"/>
    <property type="match status" value="1"/>
</dbReference>
<evidence type="ECO:0000256" key="7">
    <source>
        <dbReference type="ARBA" id="ARBA00023004"/>
    </source>
</evidence>
<dbReference type="GO" id="GO:0050136">
    <property type="term" value="F:NADH dehydrogenase (quinone) (non-electrogenic) activity"/>
    <property type="evidence" value="ECO:0007669"/>
    <property type="project" value="UniProtKB-UniRule"/>
</dbReference>
<feature type="binding site" evidence="12">
    <location>
        <position position="109"/>
    </location>
    <ligand>
        <name>[4Fe-4S] cluster</name>
        <dbReference type="ChEBI" id="CHEBI:49883"/>
        <label>1</label>
    </ligand>
</feature>
<dbReference type="HAMAP" id="MF_01351">
    <property type="entry name" value="NDH1_NuoI"/>
    <property type="match status" value="1"/>
</dbReference>
<evidence type="ECO:0000256" key="8">
    <source>
        <dbReference type="ARBA" id="ARBA00023014"/>
    </source>
</evidence>
<dbReference type="PROSITE" id="PS51379">
    <property type="entry name" value="4FE4S_FER_2"/>
    <property type="match status" value="2"/>
</dbReference>
<dbReference type="SUPFAM" id="SSF54862">
    <property type="entry name" value="4Fe-4S ferredoxins"/>
    <property type="match status" value="1"/>
</dbReference>
<keyword evidence="6 12" id="KW-1278">Translocase</keyword>
<evidence type="ECO:0000256" key="10">
    <source>
        <dbReference type="ARBA" id="ARBA00023075"/>
    </source>
</evidence>
<dbReference type="InterPro" id="IPR017896">
    <property type="entry name" value="4Fe4S_Fe-S-bd"/>
</dbReference>
<feature type="binding site" evidence="12">
    <location>
        <position position="63"/>
    </location>
    <ligand>
        <name>[4Fe-4S] cluster</name>
        <dbReference type="ChEBI" id="CHEBI:49883"/>
        <label>1</label>
    </ligand>
</feature>
<protein>
    <recommendedName>
        <fullName evidence="12">NADH-quinone oxidoreductase subunit I</fullName>
        <ecNumber evidence="12">7.1.1.-</ecNumber>
    </recommendedName>
    <alternativeName>
        <fullName evidence="12">NADH dehydrogenase I subunit I</fullName>
    </alternativeName>
    <alternativeName>
        <fullName evidence="12">NDH-1 subunit I</fullName>
    </alternativeName>
</protein>
<dbReference type="Pfam" id="PF12838">
    <property type="entry name" value="Fer4_7"/>
    <property type="match status" value="1"/>
</dbReference>
<dbReference type="RefSeq" id="WP_013450450.1">
    <property type="nucleotide sequence ID" value="NC_014758.1"/>
</dbReference>
<dbReference type="EC" id="7.1.1.-" evidence="12"/>
<dbReference type="InterPro" id="IPR010226">
    <property type="entry name" value="NADH_quinone_OxRdtase_chainI"/>
</dbReference>
<feature type="binding site" evidence="12">
    <location>
        <position position="60"/>
    </location>
    <ligand>
        <name>[4Fe-4S] cluster</name>
        <dbReference type="ChEBI" id="CHEBI:49883"/>
        <label>1</label>
    </ligand>
</feature>
<comment type="subunit">
    <text evidence="12">NDH-1 is composed of 14 different subunits. Subunits NuoA, H, J, K, L, M, N constitute the membrane sector of the complex.</text>
</comment>
<keyword evidence="14" id="KW-0560">Oxidoreductase</keyword>
<keyword evidence="1 12" id="KW-1003">Cell membrane</keyword>
<keyword evidence="3 12" id="KW-0874">Quinone</keyword>
<dbReference type="OrthoDB" id="9808559at2"/>
<dbReference type="STRING" id="768670.Calni_0321"/>
<evidence type="ECO:0000256" key="4">
    <source>
        <dbReference type="ARBA" id="ARBA00022723"/>
    </source>
</evidence>
<keyword evidence="9 12" id="KW-0520">NAD</keyword>
<comment type="catalytic activity">
    <reaction evidence="12">
        <text>a quinone + NADH + 5 H(+)(in) = a quinol + NAD(+) + 4 H(+)(out)</text>
        <dbReference type="Rhea" id="RHEA:57888"/>
        <dbReference type="ChEBI" id="CHEBI:15378"/>
        <dbReference type="ChEBI" id="CHEBI:24646"/>
        <dbReference type="ChEBI" id="CHEBI:57540"/>
        <dbReference type="ChEBI" id="CHEBI:57945"/>
        <dbReference type="ChEBI" id="CHEBI:132124"/>
    </reaction>
</comment>
<evidence type="ECO:0000256" key="2">
    <source>
        <dbReference type="ARBA" id="ARBA00022485"/>
    </source>
</evidence>
<feature type="binding site" evidence="12">
    <location>
        <position position="105"/>
    </location>
    <ligand>
        <name>[4Fe-4S] cluster</name>
        <dbReference type="ChEBI" id="CHEBI:49883"/>
        <label>2</label>
    </ligand>
</feature>